<sequence length="192" mass="20081">MAATMLTGNTLFQTSNSFPNVPSLSLPKPSRIFLASNWRNASEGTKNNSLSWAYTSSTKTRIYADGTADKAKETVNAGIDDIKQFGQDANEKTKDAASSIADKAKEDTDKAVEAVGSAGDKVKDYAYDANDKTKEAIGSATDKAKEGFEAATKNTQEAAGSATEALKNAGDQAKEAVEGALDAAKNVVAGKE</sequence>
<accession>G7ISC1</accession>
<gene>
    <name evidence="3" type="primary">11441809</name>
    <name evidence="1" type="ordered locus">MTR_2g014050</name>
    <name evidence="2" type="ORF">MtrunA17_Chr2g0282431</name>
</gene>
<dbReference type="Gramene" id="rna7616">
    <property type="protein sequence ID" value="RHN71955.1"/>
    <property type="gene ID" value="gene7616"/>
</dbReference>
<evidence type="ECO:0000313" key="3">
    <source>
        <dbReference type="EnsemblPlants" id="AES63854"/>
    </source>
</evidence>
<dbReference type="AlphaFoldDB" id="G7ISC1"/>
<dbReference type="HOGENOM" id="CLU_1417083_0_0_1"/>
<organism evidence="1 4">
    <name type="scientific">Medicago truncatula</name>
    <name type="common">Barrel medic</name>
    <name type="synonym">Medicago tribuloides</name>
    <dbReference type="NCBI Taxonomy" id="3880"/>
    <lineage>
        <taxon>Eukaryota</taxon>
        <taxon>Viridiplantae</taxon>
        <taxon>Streptophyta</taxon>
        <taxon>Embryophyta</taxon>
        <taxon>Tracheophyta</taxon>
        <taxon>Spermatophyta</taxon>
        <taxon>Magnoliopsida</taxon>
        <taxon>eudicotyledons</taxon>
        <taxon>Gunneridae</taxon>
        <taxon>Pentapetalae</taxon>
        <taxon>rosids</taxon>
        <taxon>fabids</taxon>
        <taxon>Fabales</taxon>
        <taxon>Fabaceae</taxon>
        <taxon>Papilionoideae</taxon>
        <taxon>50 kb inversion clade</taxon>
        <taxon>NPAAA clade</taxon>
        <taxon>Hologalegina</taxon>
        <taxon>IRL clade</taxon>
        <taxon>Trifolieae</taxon>
        <taxon>Medicago</taxon>
    </lineage>
</organism>
<evidence type="ECO:0000313" key="1">
    <source>
        <dbReference type="EMBL" id="AES63854.1"/>
    </source>
</evidence>
<reference evidence="1 4" key="1">
    <citation type="journal article" date="2011" name="Nature">
        <title>The Medicago genome provides insight into the evolution of rhizobial symbioses.</title>
        <authorList>
            <person name="Young N.D."/>
            <person name="Debelle F."/>
            <person name="Oldroyd G.E."/>
            <person name="Geurts R."/>
            <person name="Cannon S.B."/>
            <person name="Udvardi M.K."/>
            <person name="Benedito V.A."/>
            <person name="Mayer K.F."/>
            <person name="Gouzy J."/>
            <person name="Schoof H."/>
            <person name="Van de Peer Y."/>
            <person name="Proost S."/>
            <person name="Cook D.R."/>
            <person name="Meyers B.C."/>
            <person name="Spannagl M."/>
            <person name="Cheung F."/>
            <person name="De Mita S."/>
            <person name="Krishnakumar V."/>
            <person name="Gundlach H."/>
            <person name="Zhou S."/>
            <person name="Mudge J."/>
            <person name="Bharti A.K."/>
            <person name="Murray J.D."/>
            <person name="Naoumkina M.A."/>
            <person name="Rosen B."/>
            <person name="Silverstein K.A."/>
            <person name="Tang H."/>
            <person name="Rombauts S."/>
            <person name="Zhao P.X."/>
            <person name="Zhou P."/>
            <person name="Barbe V."/>
            <person name="Bardou P."/>
            <person name="Bechner M."/>
            <person name="Bellec A."/>
            <person name="Berger A."/>
            <person name="Berges H."/>
            <person name="Bidwell S."/>
            <person name="Bisseling T."/>
            <person name="Choisne N."/>
            <person name="Couloux A."/>
            <person name="Denny R."/>
            <person name="Deshpande S."/>
            <person name="Dai X."/>
            <person name="Doyle J.J."/>
            <person name="Dudez A.M."/>
            <person name="Farmer A.D."/>
            <person name="Fouteau S."/>
            <person name="Franken C."/>
            <person name="Gibelin C."/>
            <person name="Gish J."/>
            <person name="Goldstein S."/>
            <person name="Gonzalez A.J."/>
            <person name="Green P.J."/>
            <person name="Hallab A."/>
            <person name="Hartog M."/>
            <person name="Hua A."/>
            <person name="Humphray S.J."/>
            <person name="Jeong D.H."/>
            <person name="Jing Y."/>
            <person name="Jocker A."/>
            <person name="Kenton S.M."/>
            <person name="Kim D.J."/>
            <person name="Klee K."/>
            <person name="Lai H."/>
            <person name="Lang C."/>
            <person name="Lin S."/>
            <person name="Macmil S.L."/>
            <person name="Magdelenat G."/>
            <person name="Matthews L."/>
            <person name="McCorrison J."/>
            <person name="Monaghan E.L."/>
            <person name="Mun J.H."/>
            <person name="Najar F.Z."/>
            <person name="Nicholson C."/>
            <person name="Noirot C."/>
            <person name="O'Bleness M."/>
            <person name="Paule C.R."/>
            <person name="Poulain J."/>
            <person name="Prion F."/>
            <person name="Qin B."/>
            <person name="Qu C."/>
            <person name="Retzel E.F."/>
            <person name="Riddle C."/>
            <person name="Sallet E."/>
            <person name="Samain S."/>
            <person name="Samson N."/>
            <person name="Sanders I."/>
            <person name="Saurat O."/>
            <person name="Scarpelli C."/>
            <person name="Schiex T."/>
            <person name="Segurens B."/>
            <person name="Severin A.J."/>
            <person name="Sherrier D.J."/>
            <person name="Shi R."/>
            <person name="Sims S."/>
            <person name="Singer S.R."/>
            <person name="Sinharoy S."/>
            <person name="Sterck L."/>
            <person name="Viollet A."/>
            <person name="Wang B.B."/>
            <person name="Wang K."/>
            <person name="Wang M."/>
            <person name="Wang X."/>
            <person name="Warfsmann J."/>
            <person name="Weissenbach J."/>
            <person name="White D.D."/>
            <person name="White J.D."/>
            <person name="Wiley G.B."/>
            <person name="Wincker P."/>
            <person name="Xing Y."/>
            <person name="Yang L."/>
            <person name="Yao Z."/>
            <person name="Ying F."/>
            <person name="Zhai J."/>
            <person name="Zhou L."/>
            <person name="Zuber A."/>
            <person name="Denarie J."/>
            <person name="Dixon R.A."/>
            <person name="May G.D."/>
            <person name="Schwartz D.C."/>
            <person name="Rogers J."/>
            <person name="Quetier F."/>
            <person name="Town C.D."/>
            <person name="Roe B.A."/>
        </authorList>
    </citation>
    <scope>NUCLEOTIDE SEQUENCE [LARGE SCALE GENOMIC DNA]</scope>
    <source>
        <strain evidence="1">A17</strain>
        <strain evidence="3 4">cv. Jemalong A17</strain>
    </source>
</reference>
<evidence type="ECO:0000313" key="2">
    <source>
        <dbReference type="EMBL" id="RHN71955.1"/>
    </source>
</evidence>
<dbReference type="OMA" id="EMTERAK"/>
<dbReference type="EnsemblPlants" id="AES63854">
    <property type="protein sequence ID" value="AES63854"/>
    <property type="gene ID" value="MTR_2g014050"/>
</dbReference>
<dbReference type="KEGG" id="mtr:11441809"/>
<dbReference type="Gene3D" id="1.10.287.700">
    <property type="entry name" value="Helix hairpin bin"/>
    <property type="match status" value="1"/>
</dbReference>
<evidence type="ECO:0000313" key="4">
    <source>
        <dbReference type="Proteomes" id="UP000002051"/>
    </source>
</evidence>
<reference evidence="5" key="4">
    <citation type="journal article" date="2018" name="Nat. Plants">
        <title>Whole-genome landscape of Medicago truncatula symbiotic genes.</title>
        <authorList>
            <person name="Pecrix Y."/>
            <person name="Staton S.E."/>
            <person name="Sallet E."/>
            <person name="Lelandais-Briere C."/>
            <person name="Moreau S."/>
            <person name="Carrere S."/>
            <person name="Blein T."/>
            <person name="Jardinaud M.F."/>
            <person name="Latrasse D."/>
            <person name="Zouine M."/>
            <person name="Zahm M."/>
            <person name="Kreplak J."/>
            <person name="Mayjonade B."/>
            <person name="Satge C."/>
            <person name="Perez M."/>
            <person name="Cauet S."/>
            <person name="Marande W."/>
            <person name="Chantry-Darmon C."/>
            <person name="Lopez-Roques C."/>
            <person name="Bouchez O."/>
            <person name="Berard A."/>
            <person name="Debelle F."/>
            <person name="Munos S."/>
            <person name="Bendahmane A."/>
            <person name="Berges H."/>
            <person name="Niebel A."/>
            <person name="Buitink J."/>
            <person name="Frugier F."/>
            <person name="Benhamed M."/>
            <person name="Crespi M."/>
            <person name="Gouzy J."/>
            <person name="Gamas P."/>
        </authorList>
    </citation>
    <scope>NUCLEOTIDE SEQUENCE [LARGE SCALE GENOMIC DNA]</scope>
    <source>
        <strain evidence="5">cv. Jemalong A17</strain>
    </source>
</reference>
<evidence type="ECO:0000313" key="5">
    <source>
        <dbReference type="Proteomes" id="UP000265566"/>
    </source>
</evidence>
<dbReference type="STRING" id="3880.G7ISC1"/>
<reference evidence="1 4" key="2">
    <citation type="journal article" date="2014" name="BMC Genomics">
        <title>An improved genome release (version Mt4.0) for the model legume Medicago truncatula.</title>
        <authorList>
            <person name="Tang H."/>
            <person name="Krishnakumar V."/>
            <person name="Bidwell S."/>
            <person name="Rosen B."/>
            <person name="Chan A."/>
            <person name="Zhou S."/>
            <person name="Gentzbittel L."/>
            <person name="Childs K.L."/>
            <person name="Yandell M."/>
            <person name="Gundlach H."/>
            <person name="Mayer K.F."/>
            <person name="Schwartz D.C."/>
            <person name="Town C.D."/>
        </authorList>
    </citation>
    <scope>GENOME REANNOTATION</scope>
    <source>
        <strain evidence="3 4">cv. Jemalong A17</strain>
    </source>
</reference>
<name>G7ISC1_MEDTR</name>
<dbReference type="EMBL" id="CM001218">
    <property type="protein sequence ID" value="AES63854.1"/>
    <property type="molecule type" value="Genomic_DNA"/>
</dbReference>
<dbReference type="PaxDb" id="3880-AES63854"/>
<reference evidence="3" key="3">
    <citation type="submission" date="2015-04" db="UniProtKB">
        <authorList>
            <consortium name="EnsemblPlants"/>
        </authorList>
    </citation>
    <scope>IDENTIFICATION</scope>
    <source>
        <strain evidence="3">cv. Jemalong A17</strain>
    </source>
</reference>
<protein>
    <submittedName>
        <fullName evidence="1">Late embryogenesis abundant domain protein</fullName>
    </submittedName>
    <submittedName>
        <fullName evidence="2">Putative senescence/spartin-associated</fullName>
    </submittedName>
</protein>
<dbReference type="OrthoDB" id="6363407at2759"/>
<keyword evidence="4" id="KW-1185">Reference proteome</keyword>
<reference evidence="2" key="5">
    <citation type="journal article" date="2018" name="Nat. Plants">
        <title>Whole-genome landscape of Medicago truncatula symbiotic genes.</title>
        <authorList>
            <person name="Pecrix Y."/>
            <person name="Gamas P."/>
            <person name="Carrere S."/>
        </authorList>
    </citation>
    <scope>NUCLEOTIDE SEQUENCE</scope>
    <source>
        <tissue evidence="2">Leaves</tissue>
    </source>
</reference>
<dbReference type="EMBL" id="PSQE01000002">
    <property type="protein sequence ID" value="RHN71955.1"/>
    <property type="molecule type" value="Genomic_DNA"/>
</dbReference>
<proteinExistence type="predicted"/>
<dbReference type="Proteomes" id="UP000265566">
    <property type="component" value="Chromosome 2"/>
</dbReference>
<dbReference type="Proteomes" id="UP000002051">
    <property type="component" value="Chromosome 2"/>
</dbReference>